<name>A0A949TWN1_9CLOT</name>
<accession>A0A949TWN1</accession>
<evidence type="ECO:0000313" key="2">
    <source>
        <dbReference type="Proteomes" id="UP000694308"/>
    </source>
</evidence>
<keyword evidence="2" id="KW-1185">Reference proteome</keyword>
<gene>
    <name evidence="1" type="ORF">I6U48_13195</name>
</gene>
<dbReference type="RefSeq" id="WP_218320931.1">
    <property type="nucleotide sequence ID" value="NZ_JAEEGC010000056.1"/>
</dbReference>
<dbReference type="Proteomes" id="UP000694308">
    <property type="component" value="Unassembled WGS sequence"/>
</dbReference>
<sequence>MVAHSWNLPPKVAAENKRILSTPLSNQVNKDISSKKWTDEGNFTLANNSVRKFTNSDNFKTSTIYLDNSTGVLLKSEAKSNNSTDSTEVFSKLTELPESKFQITDVEVKELHPITNNVLGKG</sequence>
<dbReference type="EMBL" id="JAEEGC010000056">
    <property type="protein sequence ID" value="MBV7273863.1"/>
    <property type="molecule type" value="Genomic_DNA"/>
</dbReference>
<proteinExistence type="predicted"/>
<organism evidence="1 2">
    <name type="scientific">Clostridium thailandense</name>
    <dbReference type="NCBI Taxonomy" id="2794346"/>
    <lineage>
        <taxon>Bacteria</taxon>
        <taxon>Bacillati</taxon>
        <taxon>Bacillota</taxon>
        <taxon>Clostridia</taxon>
        <taxon>Eubacteriales</taxon>
        <taxon>Clostridiaceae</taxon>
        <taxon>Clostridium</taxon>
    </lineage>
</organism>
<dbReference type="AlphaFoldDB" id="A0A949TWN1"/>
<evidence type="ECO:0000313" key="1">
    <source>
        <dbReference type="EMBL" id="MBV7273863.1"/>
    </source>
</evidence>
<reference evidence="1" key="1">
    <citation type="submission" date="2020-12" db="EMBL/GenBank/DDBJ databases">
        <title>Clostridium thailandense sp. nov., a novel acetogenic bacterium isolated from peat land soil in Thailand.</title>
        <authorList>
            <person name="Chaikitkaew S."/>
            <person name="Birkeland N.K."/>
        </authorList>
    </citation>
    <scope>NUCLEOTIDE SEQUENCE</scope>
    <source>
        <strain evidence="1">PL3</strain>
    </source>
</reference>
<comment type="caution">
    <text evidence="1">The sequence shown here is derived from an EMBL/GenBank/DDBJ whole genome shotgun (WGS) entry which is preliminary data.</text>
</comment>
<protein>
    <submittedName>
        <fullName evidence="1">Uncharacterized protein</fullName>
    </submittedName>
</protein>